<sequence length="124" mass="13690">MTLLYNTMLSLGAIAFPLFKQPKGQLPVLTKPSIMASWVTELGRSPLSAMSSTNLTALEIFPSVQSPLTREFKRERVGFTRRRQRREGEGQYEAEYEGQAPVGCLLLIIVFVVVVVVVASLSSS</sequence>
<reference evidence="2 3" key="1">
    <citation type="submission" date="2017-11" db="EMBL/GenBank/DDBJ databases">
        <title>De-novo sequencing of pomegranate (Punica granatum L.) genome.</title>
        <authorList>
            <person name="Akparov Z."/>
            <person name="Amiraslanov A."/>
            <person name="Hajiyeva S."/>
            <person name="Abbasov M."/>
            <person name="Kaur K."/>
            <person name="Hamwieh A."/>
            <person name="Solovyev V."/>
            <person name="Salamov A."/>
            <person name="Braich B."/>
            <person name="Kosarev P."/>
            <person name="Mahmoud A."/>
            <person name="Hajiyev E."/>
            <person name="Babayeva S."/>
            <person name="Izzatullayeva V."/>
            <person name="Mammadov A."/>
            <person name="Mammadov A."/>
            <person name="Sharifova S."/>
            <person name="Ojaghi J."/>
            <person name="Eynullazada K."/>
            <person name="Bayramov B."/>
            <person name="Abdulazimova A."/>
            <person name="Shahmuradov I."/>
        </authorList>
    </citation>
    <scope>NUCLEOTIDE SEQUENCE [LARGE SCALE GENOMIC DNA]</scope>
    <source>
        <strain evidence="3">cv. AG2017</strain>
        <tissue evidence="2">Leaf</tissue>
    </source>
</reference>
<keyword evidence="3" id="KW-1185">Reference proteome</keyword>
<dbReference type="AlphaFoldDB" id="A0A2I0JTN5"/>
<organism evidence="2 3">
    <name type="scientific">Punica granatum</name>
    <name type="common">Pomegranate</name>
    <dbReference type="NCBI Taxonomy" id="22663"/>
    <lineage>
        <taxon>Eukaryota</taxon>
        <taxon>Viridiplantae</taxon>
        <taxon>Streptophyta</taxon>
        <taxon>Embryophyta</taxon>
        <taxon>Tracheophyta</taxon>
        <taxon>Spermatophyta</taxon>
        <taxon>Magnoliopsida</taxon>
        <taxon>eudicotyledons</taxon>
        <taxon>Gunneridae</taxon>
        <taxon>Pentapetalae</taxon>
        <taxon>rosids</taxon>
        <taxon>malvids</taxon>
        <taxon>Myrtales</taxon>
        <taxon>Lythraceae</taxon>
        <taxon>Punica</taxon>
    </lineage>
</organism>
<evidence type="ECO:0000313" key="3">
    <source>
        <dbReference type="Proteomes" id="UP000233551"/>
    </source>
</evidence>
<accession>A0A2I0JTN5</accession>
<name>A0A2I0JTN5_PUNGR</name>
<comment type="caution">
    <text evidence="2">The sequence shown here is derived from an EMBL/GenBank/DDBJ whole genome shotgun (WGS) entry which is preliminary data.</text>
</comment>
<evidence type="ECO:0000313" key="2">
    <source>
        <dbReference type="EMBL" id="PKI59260.1"/>
    </source>
</evidence>
<evidence type="ECO:0000256" key="1">
    <source>
        <dbReference type="SAM" id="Phobius"/>
    </source>
</evidence>
<dbReference type="Proteomes" id="UP000233551">
    <property type="component" value="Unassembled WGS sequence"/>
</dbReference>
<gene>
    <name evidence="2" type="ORF">CRG98_020340</name>
</gene>
<feature type="transmembrane region" description="Helical" evidence="1">
    <location>
        <begin position="100"/>
        <end position="121"/>
    </location>
</feature>
<keyword evidence="1" id="KW-0812">Transmembrane</keyword>
<proteinExistence type="predicted"/>
<dbReference type="EMBL" id="PGOL01001311">
    <property type="protein sequence ID" value="PKI59260.1"/>
    <property type="molecule type" value="Genomic_DNA"/>
</dbReference>
<protein>
    <submittedName>
        <fullName evidence="2">Uncharacterized protein</fullName>
    </submittedName>
</protein>
<keyword evidence="1" id="KW-1133">Transmembrane helix</keyword>
<keyword evidence="1" id="KW-0472">Membrane</keyword>